<evidence type="ECO:0000313" key="2">
    <source>
        <dbReference type="Proteomes" id="UP000078486"/>
    </source>
</evidence>
<name>A0A178IK84_9BACT</name>
<protein>
    <submittedName>
        <fullName evidence="1">Uncharacterized protein</fullName>
    </submittedName>
</protein>
<dbReference type="AlphaFoldDB" id="A0A178IK84"/>
<keyword evidence="2" id="KW-1185">Reference proteome</keyword>
<accession>A0A178IK84</accession>
<organism evidence="1 2">
    <name type="scientific">Termitidicoccus mucosus</name>
    <dbReference type="NCBI Taxonomy" id="1184151"/>
    <lineage>
        <taxon>Bacteria</taxon>
        <taxon>Pseudomonadati</taxon>
        <taxon>Verrucomicrobiota</taxon>
        <taxon>Opitutia</taxon>
        <taxon>Opitutales</taxon>
        <taxon>Opitutaceae</taxon>
        <taxon>Termitidicoccus</taxon>
    </lineage>
</organism>
<gene>
    <name evidence="1" type="ORF">AW736_12595</name>
</gene>
<proteinExistence type="predicted"/>
<reference evidence="1 2" key="1">
    <citation type="submission" date="2016-01" db="EMBL/GenBank/DDBJ databases">
        <title>High potential of lignocellulose degradation of a new Verrucomicrobia species.</title>
        <authorList>
            <person name="Wang Y."/>
            <person name="Shi Y."/>
            <person name="Qiu Z."/>
            <person name="Liu S."/>
            <person name="Yang H."/>
        </authorList>
    </citation>
    <scope>NUCLEOTIDE SEQUENCE [LARGE SCALE GENOMIC DNA]</scope>
    <source>
        <strain evidence="1 2">TSB47</strain>
    </source>
</reference>
<dbReference type="EMBL" id="LRRQ01000088">
    <property type="protein sequence ID" value="OAM89589.1"/>
    <property type="molecule type" value="Genomic_DNA"/>
</dbReference>
<dbReference type="Proteomes" id="UP000078486">
    <property type="component" value="Unassembled WGS sequence"/>
</dbReference>
<comment type="caution">
    <text evidence="1">The sequence shown here is derived from an EMBL/GenBank/DDBJ whole genome shotgun (WGS) entry which is preliminary data.</text>
</comment>
<evidence type="ECO:0000313" key="1">
    <source>
        <dbReference type="EMBL" id="OAM89589.1"/>
    </source>
</evidence>
<sequence length="77" mass="8756">MPDSGIRSSFIKGMASIRNDEDEDASRVQYSNGMHDSTNRIAKMFDNMRRNYKIQAAVANTSECLRINKIRCHDVSS</sequence>